<protein>
    <submittedName>
        <fullName evidence="2">Dynein axonemal heavy chain 6</fullName>
    </submittedName>
</protein>
<dbReference type="EMBL" id="JARBJD010000068">
    <property type="protein sequence ID" value="KAK2955314.1"/>
    <property type="molecule type" value="Genomic_DNA"/>
</dbReference>
<accession>A0ABQ9XV05</accession>
<name>A0ABQ9XV05_9EUKA</name>
<organism evidence="2 3">
    <name type="scientific">Blattamonas nauphoetae</name>
    <dbReference type="NCBI Taxonomy" id="2049346"/>
    <lineage>
        <taxon>Eukaryota</taxon>
        <taxon>Metamonada</taxon>
        <taxon>Preaxostyla</taxon>
        <taxon>Oxymonadida</taxon>
        <taxon>Blattamonas</taxon>
    </lineage>
</organism>
<evidence type="ECO:0000313" key="3">
    <source>
        <dbReference type="Proteomes" id="UP001281761"/>
    </source>
</evidence>
<evidence type="ECO:0000259" key="1">
    <source>
        <dbReference type="Pfam" id="PF18199"/>
    </source>
</evidence>
<dbReference type="PANTHER" id="PTHR22878:SF68">
    <property type="entry name" value="DYNEIN HEAVY CHAIN 6, AXONEMAL-LIKE"/>
    <property type="match status" value="1"/>
</dbReference>
<dbReference type="InterPro" id="IPR041228">
    <property type="entry name" value="Dynein_C"/>
</dbReference>
<proteinExistence type="predicted"/>
<sequence length="119" mass="13551">MCQSFKHRIPINITFDIANESVLFQSELQERLQRAAEKTAATPEAERFNKLLVRIHSSLSDLESAVCSVVVMSSELEMMSQAFLVNQVPEIWSHVAYPSLKPLSSWVLDLLNRISFIKD</sequence>
<evidence type="ECO:0000313" key="2">
    <source>
        <dbReference type="EMBL" id="KAK2955314.1"/>
    </source>
</evidence>
<dbReference type="Gene3D" id="1.20.1270.280">
    <property type="match status" value="1"/>
</dbReference>
<dbReference type="Proteomes" id="UP001281761">
    <property type="component" value="Unassembled WGS sequence"/>
</dbReference>
<feature type="domain" description="Dynein heavy chain C-terminal" evidence="1">
    <location>
        <begin position="2"/>
        <end position="118"/>
    </location>
</feature>
<keyword evidence="3" id="KW-1185">Reference proteome</keyword>
<gene>
    <name evidence="2" type="ORF">BLNAU_9705</name>
</gene>
<reference evidence="2 3" key="1">
    <citation type="journal article" date="2022" name="bioRxiv">
        <title>Genomics of Preaxostyla Flagellates Illuminates Evolutionary Transitions and the Path Towards Mitochondrial Loss.</title>
        <authorList>
            <person name="Novak L.V.F."/>
            <person name="Treitli S.C."/>
            <person name="Pyrih J."/>
            <person name="Halakuc P."/>
            <person name="Pipaliya S.V."/>
            <person name="Vacek V."/>
            <person name="Brzon O."/>
            <person name="Soukal P."/>
            <person name="Eme L."/>
            <person name="Dacks J.B."/>
            <person name="Karnkowska A."/>
            <person name="Elias M."/>
            <person name="Hampl V."/>
        </authorList>
    </citation>
    <scope>NUCLEOTIDE SEQUENCE [LARGE SCALE GENOMIC DNA]</scope>
    <source>
        <strain evidence="2">NAU3</strain>
        <tissue evidence="2">Gut</tissue>
    </source>
</reference>
<dbReference type="PANTHER" id="PTHR22878">
    <property type="entry name" value="DYNEIN HEAVY CHAIN 6, AXONEMAL-LIKE-RELATED"/>
    <property type="match status" value="1"/>
</dbReference>
<comment type="caution">
    <text evidence="2">The sequence shown here is derived from an EMBL/GenBank/DDBJ whole genome shotgun (WGS) entry which is preliminary data.</text>
</comment>
<dbReference type="Pfam" id="PF18199">
    <property type="entry name" value="Dynein_C"/>
    <property type="match status" value="1"/>
</dbReference>
<dbReference type="InterPro" id="IPR026983">
    <property type="entry name" value="DHC"/>
</dbReference>